<dbReference type="OrthoDB" id="64353at2759"/>
<dbReference type="RefSeq" id="XP_033537851.1">
    <property type="nucleotide sequence ID" value="XM_033675941.1"/>
</dbReference>
<dbReference type="Pfam" id="PF13299">
    <property type="entry name" value="CPSF100_C"/>
    <property type="match status" value="1"/>
</dbReference>
<reference evidence="7 9" key="1">
    <citation type="submission" date="2020-01" db="EMBL/GenBank/DDBJ databases">
        <authorList>
            <consortium name="DOE Joint Genome Institute"/>
            <person name="Haridas S."/>
            <person name="Albert R."/>
            <person name="Binder M."/>
            <person name="Bloem J."/>
            <person name="Labutti K."/>
            <person name="Salamov A."/>
            <person name="Andreopoulos B."/>
            <person name="Baker S.E."/>
            <person name="Barry K."/>
            <person name="Bills G."/>
            <person name="Bluhm B.H."/>
            <person name="Cannon C."/>
            <person name="Castanera R."/>
            <person name="Culley D.E."/>
            <person name="Daum C."/>
            <person name="Ezra D."/>
            <person name="Gonzalez J.B."/>
            <person name="Henrissat B."/>
            <person name="Kuo A."/>
            <person name="Liang C."/>
            <person name="Lipzen A."/>
            <person name="Lutzoni F."/>
            <person name="Magnuson J."/>
            <person name="Mondo S."/>
            <person name="Nolan M."/>
            <person name="Ohm R."/>
            <person name="Pangilinan J."/>
            <person name="Park H.-J."/>
            <person name="Ramirez L."/>
            <person name="Alfaro M."/>
            <person name="Sun H."/>
            <person name="Tritt A."/>
            <person name="Yoshinaga Y."/>
            <person name="Zwiers L.-H."/>
            <person name="Turgeon B.G."/>
            <person name="Goodwin S.B."/>
            <person name="Spatafora J.W."/>
            <person name="Crous P.W."/>
            <person name="Grigoriev I.V."/>
        </authorList>
    </citation>
    <scope>NUCLEOTIDE SEQUENCE</scope>
    <source>
        <strain evidence="7 9">CBS 781.70</strain>
    </source>
</reference>
<evidence type="ECO:0000256" key="2">
    <source>
        <dbReference type="ARBA" id="ARBA00022664"/>
    </source>
</evidence>
<evidence type="ECO:0000313" key="9">
    <source>
        <dbReference type="RefSeq" id="XP_033537851.1"/>
    </source>
</evidence>
<evidence type="ECO:0000256" key="3">
    <source>
        <dbReference type="ARBA" id="ARBA00023242"/>
    </source>
</evidence>
<dbReference type="Pfam" id="PF10996">
    <property type="entry name" value="Beta-Casp"/>
    <property type="match status" value="1"/>
</dbReference>
<name>A0A6G1GEC4_9PEZI</name>
<evidence type="ECO:0000256" key="5">
    <source>
        <dbReference type="SAM" id="MobiDB-lite"/>
    </source>
</evidence>
<evidence type="ECO:0000313" key="8">
    <source>
        <dbReference type="Proteomes" id="UP000504638"/>
    </source>
</evidence>
<evidence type="ECO:0000256" key="1">
    <source>
        <dbReference type="ARBA" id="ARBA00004123"/>
    </source>
</evidence>
<comment type="subcellular location">
    <subcellularLocation>
        <location evidence="1 4">Nucleus</location>
    </subcellularLocation>
</comment>
<dbReference type="Pfam" id="PF16661">
    <property type="entry name" value="Lactamase_B_6"/>
    <property type="match status" value="1"/>
</dbReference>
<proteinExistence type="inferred from homology"/>
<dbReference type="PANTHER" id="PTHR45922">
    <property type="entry name" value="CLEAVAGE AND POLYADENYLATION SPECIFICITY FACTOR SUBUNIT 2"/>
    <property type="match status" value="1"/>
</dbReference>
<accession>A0A6G1GEC4</accession>
<gene>
    <name evidence="7 9" type="ORF">P152DRAFT_388661</name>
</gene>
<dbReference type="Gene3D" id="3.60.15.10">
    <property type="entry name" value="Ribonuclease Z/Hydroxyacylglutathione hydrolase-like"/>
    <property type="match status" value="1"/>
</dbReference>
<dbReference type="InterPro" id="IPR035639">
    <property type="entry name" value="CPSF2_MBL"/>
</dbReference>
<dbReference type="EMBL" id="ML975150">
    <property type="protein sequence ID" value="KAF1816220.1"/>
    <property type="molecule type" value="Genomic_DNA"/>
</dbReference>
<dbReference type="InterPro" id="IPR027075">
    <property type="entry name" value="CPSF2"/>
</dbReference>
<feature type="compositionally biased region" description="Acidic residues" evidence="5">
    <location>
        <begin position="689"/>
        <end position="706"/>
    </location>
</feature>
<dbReference type="GO" id="GO:0003723">
    <property type="term" value="F:RNA binding"/>
    <property type="evidence" value="ECO:0007669"/>
    <property type="project" value="UniProtKB-KW"/>
</dbReference>
<reference evidence="9" key="2">
    <citation type="submission" date="2020-04" db="EMBL/GenBank/DDBJ databases">
        <authorList>
            <consortium name="NCBI Genome Project"/>
        </authorList>
    </citation>
    <scope>NUCLEOTIDE SEQUENCE</scope>
    <source>
        <strain evidence="9">CBS 781.70</strain>
    </source>
</reference>
<feature type="region of interest" description="Disordered" evidence="5">
    <location>
        <begin position="625"/>
        <end position="711"/>
    </location>
</feature>
<keyword evidence="3 4" id="KW-0539">Nucleus</keyword>
<dbReference type="CDD" id="cd16293">
    <property type="entry name" value="CPSF2-like_MBL-fold"/>
    <property type="match status" value="1"/>
</dbReference>
<evidence type="ECO:0000313" key="7">
    <source>
        <dbReference type="EMBL" id="KAF1816220.1"/>
    </source>
</evidence>
<evidence type="ECO:0000256" key="4">
    <source>
        <dbReference type="RuleBase" id="RU365006"/>
    </source>
</evidence>
<keyword evidence="8" id="KW-1185">Reference proteome</keyword>
<feature type="region of interest" description="Disordered" evidence="5">
    <location>
        <begin position="517"/>
        <end position="549"/>
    </location>
</feature>
<dbReference type="SUPFAM" id="SSF56281">
    <property type="entry name" value="Metallo-hydrolase/oxidoreductase"/>
    <property type="match status" value="1"/>
</dbReference>
<dbReference type="SMART" id="SM01027">
    <property type="entry name" value="Beta-Casp"/>
    <property type="match status" value="1"/>
</dbReference>
<dbReference type="GO" id="GO:0005847">
    <property type="term" value="C:mRNA cleavage and polyadenylation specificity factor complex"/>
    <property type="evidence" value="ECO:0007669"/>
    <property type="project" value="InterPro"/>
</dbReference>
<reference evidence="9" key="3">
    <citation type="submission" date="2025-04" db="UniProtKB">
        <authorList>
            <consortium name="RefSeq"/>
        </authorList>
    </citation>
    <scope>IDENTIFICATION</scope>
    <source>
        <strain evidence="9">CBS 781.70</strain>
    </source>
</reference>
<protein>
    <recommendedName>
        <fullName evidence="4">Cleavage and polyadenylation specificity factor subunit 2</fullName>
    </recommendedName>
    <alternativeName>
        <fullName evidence="4">Cleavage and polyadenylation specificity factor 100 kDa subunit</fullName>
    </alternativeName>
</protein>
<sequence length="970" mass="106220">MFTFTPLLGAQSSCAASQSILELDGGIKILIDVGWDDGFDVEQLKALERHIPTLSIILLTHATKAHLGAFAHFCKNVPLFAKIPVYATTPVVSLGKTLLQDTYGTAPLASSIIPKATLDESVYTLPVFKANEQPNLLLQPPTADEIAGYFSHIHPLNYSQPHQPIPSPFSPPLNGLTITAYSAGYTLGGTIWHIQHGLESIVYAVDWNQAREHVVSGAAWLGGQGTGGAEVIEHLRRPTALICSSRGAERVAITGGRKKRDDALLDLVRRTLDQDGTVLIPCESSARILELAVVLEKAWKADPDSPDGRSLRKSGLYLASSTCSAAVRHAKSMLEWMDEDMIREFEMANAAHDVSNGKDQVEDPITGKKSRKSYTQPFDFTHLRLVEHKSRLIKALSKEGGKVILASDSSLEWGFSKEVVSQIAQNSTSLVLLVERAAECSSTERGLGRLLWDLYLERSKFNSKAETGIDTAEVVHLSGEQFQTKRVKVESLGPNDMMLYQQYLARQKQLQNTVQTDAGAPMESAADAVDDRSSTTTESSEDSDVEHQGKALNAAATLSHARHRLGLSDAELGINVLLRKKGVYDYDVRGKRGREKIFPFVAKRRRNDDFGDLIRPEDYLRAEERDQLEEENATAKDQKQQTTVGQKRKWGDSKISANGMTRAGQDDARSKRRKTNGISEHAKGSTEDRDFDESESDYSPDEDEPAVPEGPRKAVISQEEIRFHASVAFVDFAGRHDKRSLHMLIPLIRPRKLILVGGEEQETQTLAKDCRKLLGSENGDSTESQTIVFTPVIGDTVDASVDTNAWIVKLSQPLVKRLQWQNVRGLGVVAVTGRLEAGQVVLDPADLSQSVKEDETADSDDKAAVSATPILGVLPSNLASATRAVAAPLHVGDLRLADLRKLMQSSGYLAEFRGEGTLLINGSIAVRKSGTGRVEIESNITAPNVRQRNMATFYDIRRKIYEGLAVVAGG</sequence>
<dbReference type="GeneID" id="54416511"/>
<dbReference type="InterPro" id="IPR022712">
    <property type="entry name" value="Beta_Casp"/>
</dbReference>
<dbReference type="InterPro" id="IPR011108">
    <property type="entry name" value="RMMBL"/>
</dbReference>
<organism evidence="7">
    <name type="scientific">Eremomyces bilateralis CBS 781.70</name>
    <dbReference type="NCBI Taxonomy" id="1392243"/>
    <lineage>
        <taxon>Eukaryota</taxon>
        <taxon>Fungi</taxon>
        <taxon>Dikarya</taxon>
        <taxon>Ascomycota</taxon>
        <taxon>Pezizomycotina</taxon>
        <taxon>Dothideomycetes</taxon>
        <taxon>Dothideomycetes incertae sedis</taxon>
        <taxon>Eremomycetales</taxon>
        <taxon>Eremomycetaceae</taxon>
        <taxon>Eremomyces</taxon>
    </lineage>
</organism>
<dbReference type="Pfam" id="PF07521">
    <property type="entry name" value="RMMBL"/>
    <property type="match status" value="1"/>
</dbReference>
<dbReference type="InterPro" id="IPR001279">
    <property type="entry name" value="Metallo-B-lactamas"/>
</dbReference>
<dbReference type="Proteomes" id="UP000504638">
    <property type="component" value="Unplaced"/>
</dbReference>
<comment type="similarity">
    <text evidence="4">Belongs to the metallo-beta-lactamase superfamily. RNA-metabolizing metallo-beta-lactamase-like family. CPSF2/YSH1 subfamily.</text>
</comment>
<feature type="domain" description="Beta-Casp" evidence="6">
    <location>
        <begin position="288"/>
        <end position="451"/>
    </location>
</feature>
<dbReference type="InterPro" id="IPR025069">
    <property type="entry name" value="Cpsf2_C"/>
</dbReference>
<dbReference type="PANTHER" id="PTHR45922:SF1">
    <property type="entry name" value="CLEAVAGE AND POLYADENYLATION SPECIFICITY FACTOR SUBUNIT 2"/>
    <property type="match status" value="1"/>
</dbReference>
<dbReference type="AlphaFoldDB" id="A0A6G1GEC4"/>
<evidence type="ECO:0000259" key="6">
    <source>
        <dbReference type="SMART" id="SM01027"/>
    </source>
</evidence>
<dbReference type="InterPro" id="IPR036866">
    <property type="entry name" value="RibonucZ/Hydroxyglut_hydro"/>
</dbReference>
<dbReference type="GO" id="GO:0006397">
    <property type="term" value="P:mRNA processing"/>
    <property type="evidence" value="ECO:0007669"/>
    <property type="project" value="UniProtKB-KW"/>
</dbReference>
<keyword evidence="4" id="KW-0694">RNA-binding</keyword>
<keyword evidence="2 4" id="KW-0507">mRNA processing</keyword>